<keyword evidence="3" id="KW-1185">Reference proteome</keyword>
<name>A0AAJ5EGW4_9ENTE</name>
<organism evidence="2 4">
    <name type="scientific">Vagococcus xieshaowenii</name>
    <dbReference type="NCBI Taxonomy" id="2562451"/>
    <lineage>
        <taxon>Bacteria</taxon>
        <taxon>Bacillati</taxon>
        <taxon>Bacillota</taxon>
        <taxon>Bacilli</taxon>
        <taxon>Lactobacillales</taxon>
        <taxon>Enterococcaceae</taxon>
        <taxon>Vagococcus</taxon>
    </lineage>
</organism>
<gene>
    <name evidence="2" type="ORF">E4031_00405</name>
    <name evidence="1" type="ORF">E4Z98_06035</name>
</gene>
<accession>A0AAJ5EGW4</accession>
<evidence type="ECO:0000313" key="2">
    <source>
        <dbReference type="EMBL" id="TFZ43317.1"/>
    </source>
</evidence>
<sequence length="92" mass="10722">MAELKVMLADDQEGDLKKYIYDITLEAIQQARKDSSVDKDLINKTQLCEWLDISMPKLNELIRDGLPISVVGERTFFASKQEVRKWILEHKK</sequence>
<reference evidence="1 3" key="2">
    <citation type="journal article" date="2020" name="Int. J. Syst. Evol. Microbiol.">
        <title>Vagococcus xieshaowenii sp. nov., isolated from snow finch (Montifringilla taczanowskii) cloacal content.</title>
        <authorList>
            <person name="Ge Y."/>
            <person name="Yang J."/>
            <person name="Lai X.H."/>
            <person name="Zhang G."/>
            <person name="Jin D."/>
            <person name="Lu S."/>
            <person name="Wang B."/>
            <person name="Huang Y."/>
            <person name="Huang Y."/>
            <person name="Ren Z."/>
            <person name="Zhang X."/>
            <person name="Xu J."/>
        </authorList>
    </citation>
    <scope>NUCLEOTIDE SEQUENCE [LARGE SCALE GENOMIC DNA]</scope>
    <source>
        <strain evidence="3">personal::cf-49</strain>
        <strain evidence="1">Personal::cf-49</strain>
    </source>
</reference>
<evidence type="ECO:0000313" key="3">
    <source>
        <dbReference type="Proteomes" id="UP000296883"/>
    </source>
</evidence>
<dbReference type="EMBL" id="SRHU01000002">
    <property type="protein sequence ID" value="TFZ43317.1"/>
    <property type="molecule type" value="Genomic_DNA"/>
</dbReference>
<evidence type="ECO:0008006" key="5">
    <source>
        <dbReference type="Google" id="ProtNLM"/>
    </source>
</evidence>
<dbReference type="RefSeq" id="WP_135253351.1">
    <property type="nucleotide sequence ID" value="NZ_CP038865.1"/>
</dbReference>
<evidence type="ECO:0000313" key="4">
    <source>
        <dbReference type="Proteomes" id="UP000297725"/>
    </source>
</evidence>
<proteinExistence type="predicted"/>
<evidence type="ECO:0000313" key="1">
    <source>
        <dbReference type="EMBL" id="QCA28899.1"/>
    </source>
</evidence>
<dbReference type="AlphaFoldDB" id="A0AAJ5EGW4"/>
<dbReference type="Proteomes" id="UP000297725">
    <property type="component" value="Unassembled WGS sequence"/>
</dbReference>
<dbReference type="Proteomes" id="UP000296883">
    <property type="component" value="Chromosome"/>
</dbReference>
<dbReference type="EMBL" id="CP038865">
    <property type="protein sequence ID" value="QCA28899.1"/>
    <property type="molecule type" value="Genomic_DNA"/>
</dbReference>
<protein>
    <recommendedName>
        <fullName evidence="5">Helix-turn-helix domain-containing protein</fullName>
    </recommendedName>
</protein>
<reference evidence="2 4" key="1">
    <citation type="submission" date="2019-03" db="EMBL/GenBank/DDBJ databases">
        <title>Vagococcus sp. was isolated fron gut of Carduelis flavirostris.</title>
        <authorList>
            <person name="Ge Y."/>
        </authorList>
    </citation>
    <scope>NUCLEOTIDE SEQUENCE [LARGE SCALE GENOMIC DNA]</scope>
    <source>
        <strain evidence="2 4">CF-210</strain>
    </source>
</reference>